<keyword evidence="2 6" id="KW-0819">tRNA processing</keyword>
<keyword evidence="3 6" id="KW-0540">Nuclease</keyword>
<dbReference type="Proteomes" id="UP001062443">
    <property type="component" value="Unassembled WGS sequence"/>
</dbReference>
<dbReference type="Gene3D" id="3.30.420.10">
    <property type="entry name" value="Ribonuclease H-like superfamily/Ribonuclease H"/>
    <property type="match status" value="1"/>
</dbReference>
<keyword evidence="4 6" id="KW-0378">Hydrolase</keyword>
<dbReference type="InterPro" id="IPR010997">
    <property type="entry name" value="HRDC-like_sf"/>
</dbReference>
<dbReference type="RefSeq" id="WP_068171658.1">
    <property type="nucleotide sequence ID" value="NZ_BAQB01000017.1"/>
</dbReference>
<accession>A0ABQ0QJA1</accession>
<evidence type="ECO:0000259" key="7">
    <source>
        <dbReference type="PROSITE" id="PS50967"/>
    </source>
</evidence>
<dbReference type="SUPFAM" id="SSF47819">
    <property type="entry name" value="HRDC-like"/>
    <property type="match status" value="2"/>
</dbReference>
<dbReference type="PROSITE" id="PS50967">
    <property type="entry name" value="HRDC"/>
    <property type="match status" value="1"/>
</dbReference>
<dbReference type="InterPro" id="IPR044876">
    <property type="entry name" value="HRDC_dom_sf"/>
</dbReference>
<dbReference type="Pfam" id="PF00570">
    <property type="entry name" value="HRDC"/>
    <property type="match status" value="1"/>
</dbReference>
<comment type="function">
    <text evidence="6">Exonuclease involved in the 3' processing of various precursor tRNAs. Initiates hydrolysis at the 3'-terminus of an RNA molecule and releases 5'-mononucleotides.</text>
</comment>
<dbReference type="CDD" id="cd06142">
    <property type="entry name" value="RNaseD_exo"/>
    <property type="match status" value="1"/>
</dbReference>
<evidence type="ECO:0000256" key="4">
    <source>
        <dbReference type="ARBA" id="ARBA00022801"/>
    </source>
</evidence>
<comment type="similarity">
    <text evidence="6">Belongs to the RNase D family.</text>
</comment>
<comment type="subcellular location">
    <subcellularLocation>
        <location evidence="6">Cytoplasm</location>
    </subcellularLocation>
</comment>
<dbReference type="SMART" id="SM00474">
    <property type="entry name" value="35EXOc"/>
    <property type="match status" value="1"/>
</dbReference>
<evidence type="ECO:0000256" key="1">
    <source>
        <dbReference type="ARBA" id="ARBA00022490"/>
    </source>
</evidence>
<dbReference type="Pfam" id="PF01612">
    <property type="entry name" value="DNA_pol_A_exo1"/>
    <property type="match status" value="1"/>
</dbReference>
<dbReference type="SMART" id="SM00341">
    <property type="entry name" value="HRDC"/>
    <property type="match status" value="1"/>
</dbReference>
<dbReference type="InterPro" id="IPR006292">
    <property type="entry name" value="RNase_D"/>
</dbReference>
<comment type="catalytic activity">
    <reaction evidence="6">
        <text>Exonucleolytic cleavage that removes extra residues from the 3'-terminus of tRNA to produce 5'-mononucleotides.</text>
        <dbReference type="EC" id="3.1.13.5"/>
    </reaction>
</comment>
<evidence type="ECO:0000256" key="2">
    <source>
        <dbReference type="ARBA" id="ARBA00022694"/>
    </source>
</evidence>
<organism evidence="8 9">
    <name type="scientific">Neokomagataea tanensis NBRC 106556</name>
    <dbReference type="NCBI Taxonomy" id="1223519"/>
    <lineage>
        <taxon>Bacteria</taxon>
        <taxon>Pseudomonadati</taxon>
        <taxon>Pseudomonadota</taxon>
        <taxon>Alphaproteobacteria</taxon>
        <taxon>Acetobacterales</taxon>
        <taxon>Acetobacteraceae</taxon>
        <taxon>Neokomagataea</taxon>
    </lineage>
</organism>
<dbReference type="PANTHER" id="PTHR47649">
    <property type="entry name" value="RIBONUCLEASE D"/>
    <property type="match status" value="1"/>
</dbReference>
<dbReference type="SUPFAM" id="SSF53098">
    <property type="entry name" value="Ribonuclease H-like"/>
    <property type="match status" value="1"/>
</dbReference>
<comment type="caution">
    <text evidence="8">The sequence shown here is derived from an EMBL/GenBank/DDBJ whole genome shotgun (WGS) entry which is preliminary data.</text>
</comment>
<dbReference type="InterPro" id="IPR051086">
    <property type="entry name" value="RNase_D-like"/>
</dbReference>
<comment type="cofactor">
    <cofactor evidence="6">
        <name>a divalent metal cation</name>
        <dbReference type="ChEBI" id="CHEBI:60240"/>
    </cofactor>
</comment>
<proteinExistence type="inferred from homology"/>
<sequence>MCAKKFDFPAPVLLTTTDDVAQICAKLRQEPYVTIDTEFVREKTYWPELCLVQLGGIDDVVLIDTLAPGLDLTPLAELLDAPDCIKVFHAARQDLEIFLHLFDRLPRSIFDTQVAAMVAGFGDQVGYDSLVGSITGKAIDKAHRFSDWSARPLTPAQIAYAAADVTYLRVVYESLHAQLKEEGRLRWADAEQAVLTEEKTFRPDPRRLWEKLKARTSNRRMLGVLREVAAWREGAAQEANIPRQRLIRDESLLEIAAIRPTDADALSRVRGVTRGFAEGRMGAGLLDAVGIGLDLPEDALPKPASKSDKPRPSSALVAMLRVLLAAKCEEHGVAPKLVATADDLDRIAIGEKEVSPLKGWRKELFGIDALALVKGEIALAVVEGRVVLRPFEIESFSKPASGHDV</sequence>
<dbReference type="NCBIfam" id="TIGR01388">
    <property type="entry name" value="rnd"/>
    <property type="match status" value="1"/>
</dbReference>
<evidence type="ECO:0000256" key="5">
    <source>
        <dbReference type="ARBA" id="ARBA00022839"/>
    </source>
</evidence>
<reference evidence="8" key="1">
    <citation type="submission" date="2013-04" db="EMBL/GenBank/DDBJ databases">
        <title>The genome sequencing project of 58 acetic acid bacteria.</title>
        <authorList>
            <person name="Okamoto-Kainuma A."/>
            <person name="Ishikawa M."/>
            <person name="Umino S."/>
            <person name="Koizumi Y."/>
            <person name="Shiwa Y."/>
            <person name="Yoshikawa H."/>
            <person name="Matsutani M."/>
            <person name="Matsushita K."/>
        </authorList>
    </citation>
    <scope>NUCLEOTIDE SEQUENCE</scope>
    <source>
        <strain evidence="8">NBRC 106556</strain>
    </source>
</reference>
<dbReference type="InterPro" id="IPR002121">
    <property type="entry name" value="HRDC_dom"/>
</dbReference>
<name>A0ABQ0QJA1_9PROT</name>
<dbReference type="PANTHER" id="PTHR47649:SF1">
    <property type="entry name" value="RIBONUCLEASE D"/>
    <property type="match status" value="1"/>
</dbReference>
<feature type="domain" description="HRDC" evidence="7">
    <location>
        <begin position="218"/>
        <end position="299"/>
    </location>
</feature>
<gene>
    <name evidence="6" type="primary">rnd</name>
    <name evidence="8" type="ORF">AA106556_1236</name>
</gene>
<keyword evidence="1 6" id="KW-0963">Cytoplasm</keyword>
<dbReference type="Gene3D" id="1.10.150.80">
    <property type="entry name" value="HRDC domain"/>
    <property type="match status" value="1"/>
</dbReference>
<protein>
    <recommendedName>
        <fullName evidence="6">Ribonuclease D</fullName>
        <shortName evidence="6">RNase D</shortName>
        <ecNumber evidence="6">3.1.13.5</ecNumber>
    </recommendedName>
</protein>
<evidence type="ECO:0000313" key="8">
    <source>
        <dbReference type="EMBL" id="GBR46804.1"/>
    </source>
</evidence>
<evidence type="ECO:0000256" key="3">
    <source>
        <dbReference type="ARBA" id="ARBA00022722"/>
    </source>
</evidence>
<dbReference type="InterPro" id="IPR002562">
    <property type="entry name" value="3'-5'_exonuclease_dom"/>
</dbReference>
<dbReference type="HAMAP" id="MF_01899">
    <property type="entry name" value="RNase_D"/>
    <property type="match status" value="1"/>
</dbReference>
<keyword evidence="9" id="KW-1185">Reference proteome</keyword>
<dbReference type="InterPro" id="IPR036397">
    <property type="entry name" value="RNaseH_sf"/>
</dbReference>
<dbReference type="EMBL" id="BAQB01000017">
    <property type="protein sequence ID" value="GBR46804.1"/>
    <property type="molecule type" value="Genomic_DNA"/>
</dbReference>
<evidence type="ECO:0000313" key="9">
    <source>
        <dbReference type="Proteomes" id="UP001062443"/>
    </source>
</evidence>
<keyword evidence="5 6" id="KW-0269">Exonuclease</keyword>
<evidence type="ECO:0000256" key="6">
    <source>
        <dbReference type="HAMAP-Rule" id="MF_01899"/>
    </source>
</evidence>
<dbReference type="EC" id="3.1.13.5" evidence="6"/>
<dbReference type="InterPro" id="IPR012337">
    <property type="entry name" value="RNaseH-like_sf"/>
</dbReference>